<dbReference type="Gene3D" id="3.30.70.240">
    <property type="match status" value="1"/>
</dbReference>
<name>A0A955I6J1_9BACT</name>
<dbReference type="CDD" id="cd03709">
    <property type="entry name" value="lepA_C"/>
    <property type="match status" value="1"/>
</dbReference>
<feature type="binding site" evidence="12">
    <location>
        <begin position="141"/>
        <end position="144"/>
    </location>
    <ligand>
        <name>GTP</name>
        <dbReference type="ChEBI" id="CHEBI:37565"/>
    </ligand>
</feature>
<dbReference type="Gene3D" id="3.30.70.870">
    <property type="entry name" value="Elongation Factor G (Translational Gtpase), domain 3"/>
    <property type="match status" value="1"/>
</dbReference>
<dbReference type="CDD" id="cd16260">
    <property type="entry name" value="EF4_III"/>
    <property type="match status" value="1"/>
</dbReference>
<evidence type="ECO:0000256" key="11">
    <source>
        <dbReference type="ARBA" id="ARBA00066744"/>
    </source>
</evidence>
<dbReference type="GO" id="GO:0005886">
    <property type="term" value="C:plasma membrane"/>
    <property type="evidence" value="ECO:0007669"/>
    <property type="project" value="UniProtKB-SubCell"/>
</dbReference>
<dbReference type="Gene3D" id="3.30.70.2570">
    <property type="entry name" value="Elongation factor 4, C-terminal domain"/>
    <property type="match status" value="1"/>
</dbReference>
<dbReference type="Pfam" id="PF00009">
    <property type="entry name" value="GTP_EFTU"/>
    <property type="match status" value="1"/>
</dbReference>
<accession>A0A955I6J1</accession>
<organism evidence="14 15">
    <name type="scientific">Candidatus Dojkabacteria bacterium</name>
    <dbReference type="NCBI Taxonomy" id="2099670"/>
    <lineage>
        <taxon>Bacteria</taxon>
        <taxon>Candidatus Dojkabacteria</taxon>
    </lineage>
</organism>
<dbReference type="AlphaFoldDB" id="A0A955I6J1"/>
<dbReference type="PANTHER" id="PTHR43512:SF4">
    <property type="entry name" value="TRANSLATION FACTOR GUF1 HOMOLOG, CHLOROPLASTIC"/>
    <property type="match status" value="1"/>
</dbReference>
<keyword evidence="6 12" id="KW-0342">GTP-binding</keyword>
<dbReference type="Gene3D" id="2.40.30.10">
    <property type="entry name" value="Translation factors"/>
    <property type="match status" value="1"/>
</dbReference>
<reference evidence="14" key="2">
    <citation type="journal article" date="2021" name="Microbiome">
        <title>Successional dynamics and alternative stable states in a saline activated sludge microbial community over 9 years.</title>
        <authorList>
            <person name="Wang Y."/>
            <person name="Ye J."/>
            <person name="Ju F."/>
            <person name="Liu L."/>
            <person name="Boyd J.A."/>
            <person name="Deng Y."/>
            <person name="Parks D.H."/>
            <person name="Jiang X."/>
            <person name="Yin X."/>
            <person name="Woodcroft B.J."/>
            <person name="Tyson G.W."/>
            <person name="Hugenholtz P."/>
            <person name="Polz M.F."/>
            <person name="Zhang T."/>
        </authorList>
    </citation>
    <scope>NUCLEOTIDE SEQUENCE</scope>
    <source>
        <strain evidence="14">HKST-UBA15</strain>
    </source>
</reference>
<reference evidence="14" key="1">
    <citation type="submission" date="2020-04" db="EMBL/GenBank/DDBJ databases">
        <authorList>
            <person name="Zhang T."/>
        </authorList>
    </citation>
    <scope>NUCLEOTIDE SEQUENCE</scope>
    <source>
        <strain evidence="14">HKST-UBA15</strain>
    </source>
</reference>
<evidence type="ECO:0000256" key="4">
    <source>
        <dbReference type="ARBA" id="ARBA00022801"/>
    </source>
</evidence>
<dbReference type="InterPro" id="IPR006297">
    <property type="entry name" value="EF-4"/>
</dbReference>
<dbReference type="InterPro" id="IPR000640">
    <property type="entry name" value="EFG_V-like"/>
</dbReference>
<evidence type="ECO:0000256" key="8">
    <source>
        <dbReference type="ARBA" id="ARBA00050293"/>
    </source>
</evidence>
<dbReference type="GO" id="GO:0043022">
    <property type="term" value="F:ribosome binding"/>
    <property type="evidence" value="ECO:0007669"/>
    <property type="project" value="UniProtKB-UniRule"/>
</dbReference>
<dbReference type="InterPro" id="IPR038363">
    <property type="entry name" value="LepA_C_sf"/>
</dbReference>
<dbReference type="GO" id="GO:0045727">
    <property type="term" value="P:positive regulation of translation"/>
    <property type="evidence" value="ECO:0007669"/>
    <property type="project" value="UniProtKB-UniRule"/>
</dbReference>
<evidence type="ECO:0000256" key="7">
    <source>
        <dbReference type="ARBA" id="ARBA00023136"/>
    </source>
</evidence>
<proteinExistence type="inferred from homology"/>
<comment type="similarity">
    <text evidence="10">Belongs to the GTP-binding elongation factor family. LepA subfamily.</text>
</comment>
<dbReference type="PRINTS" id="PR00315">
    <property type="entry name" value="ELONGATNFCT"/>
</dbReference>
<dbReference type="InterPro" id="IPR027417">
    <property type="entry name" value="P-loop_NTPase"/>
</dbReference>
<feature type="domain" description="Tr-type G" evidence="13">
    <location>
        <begin position="5"/>
        <end position="194"/>
    </location>
</feature>
<dbReference type="InterPro" id="IPR035654">
    <property type="entry name" value="LepA_IV"/>
</dbReference>
<comment type="similarity">
    <text evidence="1 12">Belongs to the TRAFAC class translation factor GTPase superfamily. Classic translation factor GTPase family. LepA subfamily.</text>
</comment>
<evidence type="ECO:0000256" key="12">
    <source>
        <dbReference type="HAMAP-Rule" id="MF_00071"/>
    </source>
</evidence>
<gene>
    <name evidence="12 14" type="primary">lepA</name>
    <name evidence="14" type="ORF">KC675_02305</name>
</gene>
<protein>
    <recommendedName>
        <fullName evidence="11 12">Elongation factor 4</fullName>
        <shortName evidence="12">EF-4</shortName>
        <ecNumber evidence="11 12">3.6.5.n1</ecNumber>
    </recommendedName>
    <alternativeName>
        <fullName evidence="12">Ribosomal back-translocase LepA</fullName>
    </alternativeName>
</protein>
<dbReference type="InterPro" id="IPR013842">
    <property type="entry name" value="LepA_CTD"/>
</dbReference>
<dbReference type="Pfam" id="PF06421">
    <property type="entry name" value="LepA_C"/>
    <property type="match status" value="1"/>
</dbReference>
<dbReference type="PROSITE" id="PS00301">
    <property type="entry name" value="G_TR_1"/>
    <property type="match status" value="1"/>
</dbReference>
<dbReference type="PROSITE" id="PS51722">
    <property type="entry name" value="G_TR_2"/>
    <property type="match status" value="1"/>
</dbReference>
<dbReference type="InterPro" id="IPR005225">
    <property type="entry name" value="Small_GTP-bd"/>
</dbReference>
<dbReference type="PANTHER" id="PTHR43512">
    <property type="entry name" value="TRANSLATION FACTOR GUF1-RELATED"/>
    <property type="match status" value="1"/>
</dbReference>
<dbReference type="FunFam" id="3.30.70.2570:FF:000001">
    <property type="entry name" value="Translation factor GUF1, mitochondrial"/>
    <property type="match status" value="1"/>
</dbReference>
<dbReference type="InterPro" id="IPR031157">
    <property type="entry name" value="G_TR_CS"/>
</dbReference>
<dbReference type="CDD" id="cd01890">
    <property type="entry name" value="LepA"/>
    <property type="match status" value="1"/>
</dbReference>
<evidence type="ECO:0000259" key="13">
    <source>
        <dbReference type="PROSITE" id="PS51722"/>
    </source>
</evidence>
<keyword evidence="4 12" id="KW-0378">Hydrolase</keyword>
<dbReference type="Proteomes" id="UP000745577">
    <property type="component" value="Unassembled WGS sequence"/>
</dbReference>
<comment type="caution">
    <text evidence="14">The sequence shown here is derived from an EMBL/GenBank/DDBJ whole genome shotgun (WGS) entry which is preliminary data.</text>
</comment>
<comment type="subcellular location">
    <subcellularLocation>
        <location evidence="12">Cell membrane</location>
        <topology evidence="12">Peripheral membrane protein</topology>
        <orientation evidence="12">Cytoplasmic side</orientation>
    </subcellularLocation>
</comment>
<dbReference type="InterPro" id="IPR000795">
    <property type="entry name" value="T_Tr_GTP-bd_dom"/>
</dbReference>
<dbReference type="InterPro" id="IPR035647">
    <property type="entry name" value="EFG_III/V"/>
</dbReference>
<evidence type="ECO:0000256" key="10">
    <source>
        <dbReference type="ARBA" id="ARBA00061052"/>
    </source>
</evidence>
<evidence type="ECO:0000256" key="6">
    <source>
        <dbReference type="ARBA" id="ARBA00023134"/>
    </source>
</evidence>
<dbReference type="EMBL" id="JAGQLL010000023">
    <property type="protein sequence ID" value="MCA9379990.1"/>
    <property type="molecule type" value="Genomic_DNA"/>
</dbReference>
<keyword evidence="2 12" id="KW-1003">Cell membrane</keyword>
<evidence type="ECO:0000313" key="15">
    <source>
        <dbReference type="Proteomes" id="UP000745577"/>
    </source>
</evidence>
<dbReference type="Pfam" id="PF00679">
    <property type="entry name" value="EFG_C"/>
    <property type="match status" value="1"/>
</dbReference>
<keyword evidence="7 12" id="KW-0472">Membrane</keyword>
<dbReference type="GO" id="GO:0003924">
    <property type="term" value="F:GTPase activity"/>
    <property type="evidence" value="ECO:0007669"/>
    <property type="project" value="UniProtKB-UniRule"/>
</dbReference>
<dbReference type="NCBIfam" id="TIGR00231">
    <property type="entry name" value="small_GTP"/>
    <property type="match status" value="1"/>
</dbReference>
<comment type="catalytic activity">
    <reaction evidence="8 12">
        <text>GTP + H2O = GDP + phosphate + H(+)</text>
        <dbReference type="Rhea" id="RHEA:19669"/>
        <dbReference type="ChEBI" id="CHEBI:15377"/>
        <dbReference type="ChEBI" id="CHEBI:15378"/>
        <dbReference type="ChEBI" id="CHEBI:37565"/>
        <dbReference type="ChEBI" id="CHEBI:43474"/>
        <dbReference type="ChEBI" id="CHEBI:58189"/>
        <dbReference type="EC" id="3.6.5.n1"/>
    </reaction>
</comment>
<dbReference type="EC" id="3.6.5.n1" evidence="11 12"/>
<evidence type="ECO:0000256" key="3">
    <source>
        <dbReference type="ARBA" id="ARBA00022741"/>
    </source>
</evidence>
<dbReference type="HAMAP" id="MF_00071">
    <property type="entry name" value="LepA"/>
    <property type="match status" value="1"/>
</dbReference>
<sequence length="630" mass="71460">MNKINNIRNFAIIAHIDHGKSTLSDRILELTNTVTIRESSDRMMDTLELEQEKGITIKLQTARMEYIYNGQVDNFKSEKPYILNLIDTPGHVDFGYEVSRSLSAVQGAILLVDATQGIQAQTITNVYKALEYELLIIPVINKIDLPNANVPALKKELELVFGFTQEDILLTSGKTGEGVDILLQRIVEKVDAPTDTSEKPLRALVFDSYYHEHKGVVAEVYIEDGKLYKDDVMKLIGSDIEIEPIEIGYLNPNMVRNDNIFTGEVGYIATGLKNIRDVHVGDTLTTLEAYEKEEIKPLVGYKPVKPMVFASVFPIESDNYNEFRDAMEKLALNDAALSYTKIHSQALGSGFLCGYLGLLHLEVVQERLEREFNIDLITTAPSVEYRVRLNTTDFSKLPNYNNTNLTDDGYYIIRSASEFPDPSLINTIEEPWNKIEIIAPEKYIGGLMELAKAHRGIYKNMTYISDQLIHSQRHVTLTYEIPTAEIITTFFDKLKSVSQGYASLDYEFLEFRDGDISKVNIMVNYETIEALSFLSHESNAENKGRIVVDKLKTLLPRQQFKIPIQAAIHNKIIARETIQAFRKDVTAKLYGGDITRKKKLLEKQKKGKKRMKMFGSVAIPKNVFIEALKM</sequence>
<keyword evidence="14" id="KW-0251">Elongation factor</keyword>
<evidence type="ECO:0000256" key="1">
    <source>
        <dbReference type="ARBA" id="ARBA00005454"/>
    </source>
</evidence>
<dbReference type="SUPFAM" id="SSF54980">
    <property type="entry name" value="EF-G C-terminal domain-like"/>
    <property type="match status" value="2"/>
</dbReference>
<evidence type="ECO:0000256" key="2">
    <source>
        <dbReference type="ARBA" id="ARBA00022475"/>
    </source>
</evidence>
<keyword evidence="5 12" id="KW-0648">Protein biosynthesis</keyword>
<feature type="binding site" evidence="12">
    <location>
        <begin position="17"/>
        <end position="22"/>
    </location>
    <ligand>
        <name>GTP</name>
        <dbReference type="ChEBI" id="CHEBI:37565"/>
    </ligand>
</feature>
<dbReference type="NCBIfam" id="TIGR01393">
    <property type="entry name" value="lepA"/>
    <property type="match status" value="1"/>
</dbReference>
<dbReference type="Gene3D" id="3.40.50.300">
    <property type="entry name" value="P-loop containing nucleotide triphosphate hydrolases"/>
    <property type="match status" value="1"/>
</dbReference>
<dbReference type="FunFam" id="3.30.70.870:FF:000004">
    <property type="entry name" value="Translation factor GUF1, mitochondrial"/>
    <property type="match status" value="1"/>
</dbReference>
<keyword evidence="3 12" id="KW-0547">Nucleotide-binding</keyword>
<evidence type="ECO:0000256" key="5">
    <source>
        <dbReference type="ARBA" id="ARBA00022917"/>
    </source>
</evidence>
<comment type="function">
    <text evidence="9 12">Required for accurate and efficient protein synthesis under certain stress conditions. May act as a fidelity factor of the translation reaction, by catalyzing a one-codon backward translocation of tRNAs on improperly translocated ribosomes. Back-translocation proceeds from a post-translocation (POST) complex to a pre-translocation (PRE) complex, thus giving elongation factor G a second chance to translocate the tRNAs correctly. Binds to ribosomes in a GTP-dependent manner.</text>
</comment>
<evidence type="ECO:0000256" key="9">
    <source>
        <dbReference type="ARBA" id="ARBA00057626"/>
    </source>
</evidence>
<dbReference type="GO" id="GO:0003746">
    <property type="term" value="F:translation elongation factor activity"/>
    <property type="evidence" value="ECO:0007669"/>
    <property type="project" value="UniProtKB-UniRule"/>
</dbReference>
<dbReference type="GO" id="GO:0005525">
    <property type="term" value="F:GTP binding"/>
    <property type="evidence" value="ECO:0007669"/>
    <property type="project" value="UniProtKB-UniRule"/>
</dbReference>
<dbReference type="FunFam" id="3.40.50.300:FF:000078">
    <property type="entry name" value="Elongation factor 4"/>
    <property type="match status" value="1"/>
</dbReference>
<dbReference type="SUPFAM" id="SSF52540">
    <property type="entry name" value="P-loop containing nucleoside triphosphate hydrolases"/>
    <property type="match status" value="1"/>
</dbReference>
<evidence type="ECO:0000313" key="14">
    <source>
        <dbReference type="EMBL" id="MCA9379990.1"/>
    </source>
</evidence>